<reference evidence="1 2" key="1">
    <citation type="submission" date="2020-07" db="EMBL/GenBank/DDBJ databases">
        <title>Stappia sp., F7233, whole genome shotgun sequencing project.</title>
        <authorList>
            <person name="Jiang S."/>
            <person name="Liu Z.W."/>
            <person name="Du Z.J."/>
        </authorList>
    </citation>
    <scope>NUCLEOTIDE SEQUENCE [LARGE SCALE GENOMIC DNA]</scope>
    <source>
        <strain evidence="1 2">F7233</strain>
    </source>
</reference>
<protein>
    <submittedName>
        <fullName evidence="1">Uncharacterized protein</fullName>
    </submittedName>
</protein>
<keyword evidence="2" id="KW-1185">Reference proteome</keyword>
<sequence>MDARIAQRRLGRHQLSGFRREVIRRMWRAEVSPEGLWARPTFAFAADDLPDHLRELLVGLDADDPVHARIAQGWIGLSPATNPDYGDILQIVQGILAHCGVSQPLPASGLSFHTTFDAGFFRGPVFGLGSFISLSIGLLQSLDVLNEWVLGASDIHFGAMTHVAALEQAYLDATFHALPFMLGLTADIHGEGGEAAFRAVVMEETPGFDRYARMGHMIAKTQKVWIVLHEVAHWHLGHRRMSGMGSHRQEYEADRQALLWLLDCEAAEGVLENNVPSEVAIPTLFDLLRCAEGLHPFESDTHPTYADRWSRIAETAEVRARWGPIAFDPQIFTYLSREMEARHE</sequence>
<comment type="caution">
    <text evidence="1">The sequence shown here is derived from an EMBL/GenBank/DDBJ whole genome shotgun (WGS) entry which is preliminary data.</text>
</comment>
<dbReference type="AlphaFoldDB" id="A0A839ACY2"/>
<dbReference type="EMBL" id="JACFXV010000043">
    <property type="protein sequence ID" value="MBA5776519.1"/>
    <property type="molecule type" value="Genomic_DNA"/>
</dbReference>
<proteinExistence type="predicted"/>
<gene>
    <name evidence="1" type="ORF">H2509_05205</name>
</gene>
<accession>A0A839ACY2</accession>
<organism evidence="1 2">
    <name type="scientific">Stappia albiluteola</name>
    <dbReference type="NCBI Taxonomy" id="2758565"/>
    <lineage>
        <taxon>Bacteria</taxon>
        <taxon>Pseudomonadati</taxon>
        <taxon>Pseudomonadota</taxon>
        <taxon>Alphaproteobacteria</taxon>
        <taxon>Hyphomicrobiales</taxon>
        <taxon>Stappiaceae</taxon>
        <taxon>Stappia</taxon>
    </lineage>
</organism>
<dbReference type="RefSeq" id="WP_182162989.1">
    <property type="nucleotide sequence ID" value="NZ_JACFXV010000043.1"/>
</dbReference>
<evidence type="ECO:0000313" key="1">
    <source>
        <dbReference type="EMBL" id="MBA5776519.1"/>
    </source>
</evidence>
<name>A0A839ACY2_9HYPH</name>
<dbReference type="Proteomes" id="UP000541109">
    <property type="component" value="Unassembled WGS sequence"/>
</dbReference>
<evidence type="ECO:0000313" key="2">
    <source>
        <dbReference type="Proteomes" id="UP000541109"/>
    </source>
</evidence>